<reference evidence="1 2" key="1">
    <citation type="submission" date="2016-10" db="EMBL/GenBank/DDBJ databases">
        <authorList>
            <person name="de Groot N.N."/>
        </authorList>
    </citation>
    <scope>NUCLEOTIDE SEQUENCE [LARGE SCALE GENOMIC DNA]</scope>
    <source>
        <strain evidence="1 2">LMG 2247</strain>
    </source>
</reference>
<evidence type="ECO:0000313" key="1">
    <source>
        <dbReference type="EMBL" id="SDH09818.1"/>
    </source>
</evidence>
<name>A0A1G7ZMA8_9BURK</name>
<proteinExistence type="predicted"/>
<gene>
    <name evidence="1" type="ORF">SAMN05216466_10790</name>
</gene>
<organism evidence="1 2">
    <name type="scientific">Paraburkholderia phenazinium</name>
    <dbReference type="NCBI Taxonomy" id="60549"/>
    <lineage>
        <taxon>Bacteria</taxon>
        <taxon>Pseudomonadati</taxon>
        <taxon>Pseudomonadota</taxon>
        <taxon>Betaproteobacteria</taxon>
        <taxon>Burkholderiales</taxon>
        <taxon>Burkholderiaceae</taxon>
        <taxon>Paraburkholderia</taxon>
    </lineage>
</organism>
<dbReference type="Proteomes" id="UP000199706">
    <property type="component" value="Unassembled WGS sequence"/>
</dbReference>
<evidence type="ECO:0000313" key="2">
    <source>
        <dbReference type="Proteomes" id="UP000199706"/>
    </source>
</evidence>
<dbReference type="EMBL" id="FNCJ01000007">
    <property type="protein sequence ID" value="SDH09818.1"/>
    <property type="molecule type" value="Genomic_DNA"/>
</dbReference>
<sequence length="127" mass="14824">MLQRCNDAQCKAYMDYGARGVKVCDRWMTFENFLADVGLPPQKGLTLDRYPNNDGNYEPGNVRWATKKEQANNRRSSRMLDFNGETLTVAQWEDRRGFRRGLIHCRLQMGWTAERAITQKPRYGQTD</sequence>
<accession>A0A1G7ZMA8</accession>
<dbReference type="AlphaFoldDB" id="A0A1G7ZMA8"/>
<protein>
    <submittedName>
        <fullName evidence="1">Uncharacterized protein</fullName>
    </submittedName>
</protein>